<dbReference type="RefSeq" id="WP_076205436.1">
    <property type="nucleotide sequence ID" value="NZ_MBER01000071.1"/>
</dbReference>
<dbReference type="EMBL" id="MBER01000071">
    <property type="protein sequence ID" value="OMC44722.1"/>
    <property type="molecule type" value="Genomic_DNA"/>
</dbReference>
<reference evidence="1 2" key="1">
    <citation type="submission" date="2016-07" db="EMBL/GenBank/DDBJ databases">
        <authorList>
            <person name="Sutton G."/>
            <person name="Brinkac L."/>
            <person name="Sanka R."/>
            <person name="Adams M."/>
            <person name="Lau E."/>
            <person name="Kumar A."/>
            <person name="Macaden R."/>
        </authorList>
    </citation>
    <scope>NUCLEOTIDE SEQUENCE [LARGE SCALE GENOMIC DNA]</scope>
    <source>
        <strain evidence="1 2">GA-0871</strain>
    </source>
</reference>
<organism evidence="1 2">
    <name type="scientific">Mycolicibacterium fortuitum</name>
    <name type="common">Mycobacterium fortuitum</name>
    <dbReference type="NCBI Taxonomy" id="1766"/>
    <lineage>
        <taxon>Bacteria</taxon>
        <taxon>Bacillati</taxon>
        <taxon>Actinomycetota</taxon>
        <taxon>Actinomycetes</taxon>
        <taxon>Mycobacteriales</taxon>
        <taxon>Mycobacteriaceae</taxon>
        <taxon>Mycolicibacterium</taxon>
    </lineage>
</organism>
<proteinExistence type="predicted"/>
<dbReference type="Proteomes" id="UP000187001">
    <property type="component" value="Unassembled WGS sequence"/>
</dbReference>
<protein>
    <submittedName>
        <fullName evidence="1">Uncharacterized protein</fullName>
    </submittedName>
</protein>
<accession>A0ABD6QLH0</accession>
<evidence type="ECO:0000313" key="1">
    <source>
        <dbReference type="EMBL" id="OMC44722.1"/>
    </source>
</evidence>
<evidence type="ECO:0000313" key="2">
    <source>
        <dbReference type="Proteomes" id="UP000187001"/>
    </source>
</evidence>
<sequence>MLDKILLKLAALIADRIIDHTDEIAAAVATAVTREVLDAIGKKVPDLTDLENLPDQLGKALADVFNKVPIFGGLFNGFFGNK</sequence>
<gene>
    <name evidence="1" type="ORF">A5742_27510</name>
</gene>
<dbReference type="AlphaFoldDB" id="A0ABD6QLH0"/>
<name>A0ABD6QLH0_MYCFO</name>
<comment type="caution">
    <text evidence="1">The sequence shown here is derived from an EMBL/GenBank/DDBJ whole genome shotgun (WGS) entry which is preliminary data.</text>
</comment>